<dbReference type="RefSeq" id="WP_146311372.1">
    <property type="nucleotide sequence ID" value="NZ_VOHE01000002.1"/>
</dbReference>
<dbReference type="InterPro" id="IPR015590">
    <property type="entry name" value="Aldehyde_DH_dom"/>
</dbReference>
<comment type="caution">
    <text evidence="3">The sequence shown here is derived from an EMBL/GenBank/DDBJ whole genome shotgun (WGS) entry which is preliminary data.</text>
</comment>
<reference evidence="3 4" key="1">
    <citation type="submission" date="2019-07" db="EMBL/GenBank/DDBJ databases">
        <title>Luteimonas sp. YD-1 nov., isolated from acidic soil.</title>
        <authorList>
            <person name="Zhou J."/>
        </authorList>
    </citation>
    <scope>NUCLEOTIDE SEQUENCE [LARGE SCALE GENOMIC DNA]</scope>
    <source>
        <strain evidence="3 4">YD-1</strain>
    </source>
</reference>
<dbReference type="PANTHER" id="PTHR43353">
    <property type="entry name" value="SUCCINATE-SEMIALDEHYDE DEHYDROGENASE, MITOCHONDRIAL"/>
    <property type="match status" value="1"/>
</dbReference>
<dbReference type="CDD" id="cd07129">
    <property type="entry name" value="ALDH_KGSADH"/>
    <property type="match status" value="1"/>
</dbReference>
<sequence length="532" mass="55612">MSTSPDLQPILLDGAWRPSRSSGSFHAWNPTTGEAIVDHHYPISGWDDIEAMLEAGREAAAHMARLPADTIAGFLERYADAIEARAEALIEAAHRETGLPVEPRLRNAELPRTTGQLRQAAEAARDGSWRRATIDTSAGLRSIHAPLGGPVVVFGPNNFPYAFNGIAGGDFAAAIAAGNPVVAKAHPSHPRTSVLLAEAALEAAQAAGLPSGAVQMFFRCPGELGLRLVADPRVGAVGFTGGRGTGMKLKAAADAVGKPIYLEMSSVNPVFVLPGALRERGAAIAAELHGSCAMGAGQFCTKPGISVVEKSDEAEAFVEELRRLAQAARPGVLLSPQAPKDIAATVAQLREAGAELLAGGAIADEVPGFAFQPTLLRVSGEAFLANPDALQSEAFGHVHLVVVAGSLAQMLQVAEAMEGNLTGTLYSHGDGDDDAAYDTIAPVLRTRVGRLLNDKMPTGVAVSAAMNHGGPFPATGHPGFTSVGIPASLVRFSALHSYDNVRAHRLPSELQDKNPDGRLLRLVDGEWTTRDV</sequence>
<keyword evidence="4" id="KW-1185">Reference proteome</keyword>
<dbReference type="GO" id="GO:0016620">
    <property type="term" value="F:oxidoreductase activity, acting on the aldehyde or oxo group of donors, NAD or NADP as acceptor"/>
    <property type="evidence" value="ECO:0007669"/>
    <property type="project" value="InterPro"/>
</dbReference>
<protein>
    <submittedName>
        <fullName evidence="3">Aldehyde dehydrogenase (NADP(+))</fullName>
    </submittedName>
</protein>
<dbReference type="Gene3D" id="3.40.605.10">
    <property type="entry name" value="Aldehyde Dehydrogenase, Chain A, domain 1"/>
    <property type="match status" value="1"/>
</dbReference>
<evidence type="ECO:0000313" key="4">
    <source>
        <dbReference type="Proteomes" id="UP000315949"/>
    </source>
</evidence>
<evidence type="ECO:0000259" key="2">
    <source>
        <dbReference type="Pfam" id="PF00171"/>
    </source>
</evidence>
<dbReference type="SUPFAM" id="SSF53720">
    <property type="entry name" value="ALDH-like"/>
    <property type="match status" value="1"/>
</dbReference>
<dbReference type="AlphaFoldDB" id="A0A5C5U4J4"/>
<dbReference type="InterPro" id="IPR050740">
    <property type="entry name" value="Aldehyde_DH_Superfamily"/>
</dbReference>
<dbReference type="InterPro" id="IPR016161">
    <property type="entry name" value="Ald_DH/histidinol_DH"/>
</dbReference>
<dbReference type="Proteomes" id="UP000315949">
    <property type="component" value="Unassembled WGS sequence"/>
</dbReference>
<evidence type="ECO:0000256" key="1">
    <source>
        <dbReference type="ARBA" id="ARBA00023002"/>
    </source>
</evidence>
<dbReference type="InterPro" id="IPR044151">
    <property type="entry name" value="ALDH_KGSADH"/>
</dbReference>
<dbReference type="InterPro" id="IPR016163">
    <property type="entry name" value="Ald_DH_C"/>
</dbReference>
<name>A0A5C5U4J4_9GAMM</name>
<dbReference type="InterPro" id="IPR016162">
    <property type="entry name" value="Ald_DH_N"/>
</dbReference>
<dbReference type="Pfam" id="PF00171">
    <property type="entry name" value="Aldedh"/>
    <property type="match status" value="1"/>
</dbReference>
<dbReference type="Gene3D" id="3.40.309.10">
    <property type="entry name" value="Aldehyde Dehydrogenase, Chain A, domain 2"/>
    <property type="match status" value="1"/>
</dbReference>
<gene>
    <name evidence="3" type="ORF">FQY79_05010</name>
</gene>
<dbReference type="EMBL" id="VOHE01000002">
    <property type="protein sequence ID" value="TWT20688.1"/>
    <property type="molecule type" value="Genomic_DNA"/>
</dbReference>
<keyword evidence="1" id="KW-0560">Oxidoreductase</keyword>
<proteinExistence type="predicted"/>
<dbReference type="OrthoDB" id="9770537at2"/>
<feature type="domain" description="Aldehyde dehydrogenase" evidence="2">
    <location>
        <begin position="16"/>
        <end position="428"/>
    </location>
</feature>
<organism evidence="3 4">
    <name type="scientific">Luteimonas wenzhouensis</name>
    <dbReference type="NCBI Taxonomy" id="2599615"/>
    <lineage>
        <taxon>Bacteria</taxon>
        <taxon>Pseudomonadati</taxon>
        <taxon>Pseudomonadota</taxon>
        <taxon>Gammaproteobacteria</taxon>
        <taxon>Lysobacterales</taxon>
        <taxon>Lysobacteraceae</taxon>
        <taxon>Luteimonas</taxon>
    </lineage>
</organism>
<accession>A0A5C5U4J4</accession>
<evidence type="ECO:0000313" key="3">
    <source>
        <dbReference type="EMBL" id="TWT20688.1"/>
    </source>
</evidence>
<dbReference type="PANTHER" id="PTHR43353:SF3">
    <property type="entry name" value="ALDEHYDE DEHYDROGENASE-RELATED"/>
    <property type="match status" value="1"/>
</dbReference>